<gene>
    <name evidence="7" type="primary">mreB</name>
    <name evidence="8" type="ORF">CWI75_05495</name>
</gene>
<dbReference type="GO" id="GO:0008360">
    <property type="term" value="P:regulation of cell shape"/>
    <property type="evidence" value="ECO:0007669"/>
    <property type="project" value="UniProtKB-UniRule"/>
</dbReference>
<keyword evidence="1 7" id="KW-0963">Cytoplasm</keyword>
<keyword evidence="4 7" id="KW-0133">Cell shape</keyword>
<dbReference type="OrthoDB" id="9768127at2"/>
<comment type="subunit">
    <text evidence="7">Forms polymers.</text>
</comment>
<comment type="function">
    <text evidence="7">Forms membrane-associated dynamic filaments that are essential for cell shape determination. Acts by regulating cell wall synthesis and cell elongation, and thus cell shape. A feedback loop between cell geometry and MreB localization may maintain elongated cell shape by targeting cell wall growth to regions of negative cell wall curvature.</text>
</comment>
<dbReference type="InterPro" id="IPR004753">
    <property type="entry name" value="MreB"/>
</dbReference>
<evidence type="ECO:0000256" key="7">
    <source>
        <dbReference type="HAMAP-Rule" id="MF_02207"/>
    </source>
</evidence>
<dbReference type="NCBIfam" id="TIGR00904">
    <property type="entry name" value="mreB"/>
    <property type="match status" value="1"/>
</dbReference>
<dbReference type="PANTHER" id="PTHR42749:SF1">
    <property type="entry name" value="CELL SHAPE-DETERMINING PROTEIN MREB"/>
    <property type="match status" value="1"/>
</dbReference>
<organism evidence="8 9">
    <name type="scientific">Kineobactrum sediminis</name>
    <dbReference type="NCBI Taxonomy" id="1905677"/>
    <lineage>
        <taxon>Bacteria</taxon>
        <taxon>Pseudomonadati</taxon>
        <taxon>Pseudomonadota</taxon>
        <taxon>Gammaproteobacteria</taxon>
        <taxon>Cellvibrionales</taxon>
        <taxon>Halieaceae</taxon>
        <taxon>Kineobactrum</taxon>
    </lineage>
</organism>
<protein>
    <recommendedName>
        <fullName evidence="6 7">Cell shape-determining protein MreB</fullName>
    </recommendedName>
</protein>
<evidence type="ECO:0000256" key="1">
    <source>
        <dbReference type="ARBA" id="ARBA00022490"/>
    </source>
</evidence>
<evidence type="ECO:0000313" key="8">
    <source>
        <dbReference type="EMBL" id="PLW82898.1"/>
    </source>
</evidence>
<dbReference type="RefSeq" id="WP_101520498.1">
    <property type="nucleotide sequence ID" value="NZ_PKLZ01000003.1"/>
</dbReference>
<evidence type="ECO:0000256" key="4">
    <source>
        <dbReference type="ARBA" id="ARBA00022960"/>
    </source>
</evidence>
<keyword evidence="9" id="KW-1185">Reference proteome</keyword>
<dbReference type="FunFam" id="3.30.420.40:FF:000016">
    <property type="entry name" value="Rod shape-determining protein mreB"/>
    <property type="match status" value="1"/>
</dbReference>
<dbReference type="SUPFAM" id="SSF53067">
    <property type="entry name" value="Actin-like ATPase domain"/>
    <property type="match status" value="2"/>
</dbReference>
<dbReference type="AlphaFoldDB" id="A0A2N5Y3E4"/>
<proteinExistence type="inferred from homology"/>
<dbReference type="PRINTS" id="PR01652">
    <property type="entry name" value="SHAPEPROTEIN"/>
</dbReference>
<evidence type="ECO:0000256" key="5">
    <source>
        <dbReference type="ARBA" id="ARBA00023458"/>
    </source>
</evidence>
<dbReference type="GO" id="GO:0000902">
    <property type="term" value="P:cell morphogenesis"/>
    <property type="evidence" value="ECO:0007669"/>
    <property type="project" value="InterPro"/>
</dbReference>
<feature type="binding site" evidence="7">
    <location>
        <begin position="19"/>
        <end position="21"/>
    </location>
    <ligand>
        <name>ATP</name>
        <dbReference type="ChEBI" id="CHEBI:30616"/>
    </ligand>
</feature>
<reference evidence="9" key="1">
    <citation type="submission" date="2017-11" db="EMBL/GenBank/DDBJ databases">
        <title>The draft genome sequence of Chromatocurvus sp. F02.</title>
        <authorList>
            <person name="Du Z.-J."/>
            <person name="Chang Y.-Q."/>
        </authorList>
    </citation>
    <scope>NUCLEOTIDE SEQUENCE [LARGE SCALE GENOMIC DNA]</scope>
    <source>
        <strain evidence="9">F02</strain>
    </source>
</reference>
<evidence type="ECO:0000256" key="2">
    <source>
        <dbReference type="ARBA" id="ARBA00022741"/>
    </source>
</evidence>
<comment type="similarity">
    <text evidence="5 7">Belongs to the FtsA/MreB family.</text>
</comment>
<dbReference type="Pfam" id="PF06723">
    <property type="entry name" value="MreB_Mbl"/>
    <property type="match status" value="1"/>
</dbReference>
<feature type="binding site" evidence="7">
    <location>
        <begin position="166"/>
        <end position="168"/>
    </location>
    <ligand>
        <name>ATP</name>
        <dbReference type="ChEBI" id="CHEBI:30616"/>
    </ligand>
</feature>
<comment type="caution">
    <text evidence="8">The sequence shown here is derived from an EMBL/GenBank/DDBJ whole genome shotgun (WGS) entry which is preliminary data.</text>
</comment>
<dbReference type="NCBIfam" id="NF010539">
    <property type="entry name" value="PRK13927.1"/>
    <property type="match status" value="1"/>
</dbReference>
<dbReference type="Gene3D" id="3.30.420.40">
    <property type="match status" value="2"/>
</dbReference>
<name>A0A2N5Y3E4_9GAMM</name>
<accession>A0A2N5Y3E4</accession>
<sequence>MLKKLRGVFSNDLSIDLGTANTLIYVRDKGIVLNEPSVVAIRFHNGQKTIEAVGTEAKRMLGRTPGNITAIRPLKDGVIADFQVTEKMLQHFIARVHESRFIRPSPRVLVCVPCMSTQVERRAIRESALSAGAREVRLIEEPMAAAIGAGLDVEEASGCMVVDVGGGTTEIAIISLNGVVYRDSLRIGGDRFDEAIVSHVRRRYGSLIGDATAERIKQEIGCAYEGSELREIDVRGRNLAEGVPRSFTLNSDEILEALQDPLSSIVQAVKSALEQSPPELAADIAESGIVLTGGGALLRDLDRLIAEETGLPVIIADDPLTCVARGGGRAMEQMDRHTIDLLSTE</sequence>
<dbReference type="InterPro" id="IPR056546">
    <property type="entry name" value="MreB_MamK-like"/>
</dbReference>
<feature type="binding site" evidence="7">
    <location>
        <begin position="214"/>
        <end position="217"/>
    </location>
    <ligand>
        <name>ATP</name>
        <dbReference type="ChEBI" id="CHEBI:30616"/>
    </ligand>
</feature>
<evidence type="ECO:0000256" key="6">
    <source>
        <dbReference type="ARBA" id="ARBA00067319"/>
    </source>
</evidence>
<dbReference type="CDD" id="cd10225">
    <property type="entry name" value="ASKHA_NBD_MreB-like"/>
    <property type="match status" value="1"/>
</dbReference>
<dbReference type="InterPro" id="IPR043129">
    <property type="entry name" value="ATPase_NBD"/>
</dbReference>
<dbReference type="Proteomes" id="UP000234845">
    <property type="component" value="Unassembled WGS sequence"/>
</dbReference>
<dbReference type="GO" id="GO:0005524">
    <property type="term" value="F:ATP binding"/>
    <property type="evidence" value="ECO:0007669"/>
    <property type="project" value="UniProtKB-KW"/>
</dbReference>
<dbReference type="PANTHER" id="PTHR42749">
    <property type="entry name" value="CELL SHAPE-DETERMINING PROTEIN MREB"/>
    <property type="match status" value="1"/>
</dbReference>
<evidence type="ECO:0000313" key="9">
    <source>
        <dbReference type="Proteomes" id="UP000234845"/>
    </source>
</evidence>
<dbReference type="GO" id="GO:0005737">
    <property type="term" value="C:cytoplasm"/>
    <property type="evidence" value="ECO:0007669"/>
    <property type="project" value="UniProtKB-SubCell"/>
</dbReference>
<feature type="binding site" evidence="7">
    <location>
        <begin position="294"/>
        <end position="297"/>
    </location>
    <ligand>
        <name>ATP</name>
        <dbReference type="ChEBI" id="CHEBI:30616"/>
    </ligand>
</feature>
<dbReference type="HAMAP" id="MF_02207">
    <property type="entry name" value="MreB"/>
    <property type="match status" value="1"/>
</dbReference>
<keyword evidence="3 7" id="KW-0067">ATP-binding</keyword>
<dbReference type="EMBL" id="PKLZ01000003">
    <property type="protein sequence ID" value="PLW82898.1"/>
    <property type="molecule type" value="Genomic_DNA"/>
</dbReference>
<keyword evidence="2 7" id="KW-0547">Nucleotide-binding</keyword>
<evidence type="ECO:0000256" key="3">
    <source>
        <dbReference type="ARBA" id="ARBA00022840"/>
    </source>
</evidence>
<comment type="subcellular location">
    <subcellularLocation>
        <location evidence="7">Cytoplasm</location>
    </subcellularLocation>
    <text evidence="7">Membrane-associated.</text>
</comment>